<dbReference type="OrthoDB" id="3223806at2759"/>
<feature type="domain" description="Peptidase C14 caspase" evidence="3">
    <location>
        <begin position="108"/>
        <end position="370"/>
    </location>
</feature>
<dbReference type="InterPro" id="IPR011600">
    <property type="entry name" value="Pept_C14_caspase"/>
</dbReference>
<accession>A0A6P5YVW4</accession>
<keyword evidence="4" id="KW-1185">Reference proteome</keyword>
<dbReference type="GeneID" id="111295252"/>
<comment type="similarity">
    <text evidence="1">Belongs to the peptidase C14B family.</text>
</comment>
<dbReference type="PANTHER" id="PTHR48104:SF22">
    <property type="entry name" value="METACASPASE-1-LIKE"/>
    <property type="match status" value="1"/>
</dbReference>
<evidence type="ECO:0000256" key="1">
    <source>
        <dbReference type="ARBA" id="ARBA00009005"/>
    </source>
</evidence>
<dbReference type="SUPFAM" id="SSF52129">
    <property type="entry name" value="Caspase-like"/>
    <property type="match status" value="1"/>
</dbReference>
<evidence type="ECO:0000313" key="4">
    <source>
        <dbReference type="Proteomes" id="UP000515121"/>
    </source>
</evidence>
<dbReference type="GO" id="GO:0005737">
    <property type="term" value="C:cytoplasm"/>
    <property type="evidence" value="ECO:0007669"/>
    <property type="project" value="TreeGrafter"/>
</dbReference>
<dbReference type="PANTHER" id="PTHR48104">
    <property type="entry name" value="METACASPASE-4"/>
    <property type="match status" value="1"/>
</dbReference>
<sequence length="383" mass="42815">MSFLPEAEGDMEIRIVCQRCRQRFSASTNTETVICPHCHTVNQNRTIRKQSSSQEHGRTSPPLIGTSMREKLKKILHCSTQKPAASGSSSTNYSTLCALDNSGVSAKKRAVLCGVSYKNWKYKLKGTINDVLNMKDLLIQKYEFREENILELTEEQSDARLIPTKANIENCLNWLVKGCRSGDSLVFFYSGHGLRQPNFNNDERDGFDETICPVDFLKEGMILDDDIYATIVKPLPEGVTLHAIIDACHSGTVLDLEHVYDREKGKWIDNSPPSGVRKQTSGGKAYSISACKDNQVATDTSVFSSKSMYGAMTFVLIEVVRGRPSITYGELLDLMQERIEQANQEGCLGGSRILSRIFGPNLTQKPLLSASEEFPVYERTFEL</sequence>
<dbReference type="KEGG" id="dzi:111295252"/>
<dbReference type="AlphaFoldDB" id="A0A6P5YVW4"/>
<reference evidence="5" key="1">
    <citation type="submission" date="2025-08" db="UniProtKB">
        <authorList>
            <consortium name="RefSeq"/>
        </authorList>
    </citation>
    <scope>IDENTIFICATION</scope>
    <source>
        <tissue evidence="5">Fruit stalk</tissue>
    </source>
</reference>
<organism evidence="4 5">
    <name type="scientific">Durio zibethinus</name>
    <name type="common">Durian</name>
    <dbReference type="NCBI Taxonomy" id="66656"/>
    <lineage>
        <taxon>Eukaryota</taxon>
        <taxon>Viridiplantae</taxon>
        <taxon>Streptophyta</taxon>
        <taxon>Embryophyta</taxon>
        <taxon>Tracheophyta</taxon>
        <taxon>Spermatophyta</taxon>
        <taxon>Magnoliopsida</taxon>
        <taxon>eudicotyledons</taxon>
        <taxon>Gunneridae</taxon>
        <taxon>Pentapetalae</taxon>
        <taxon>rosids</taxon>
        <taxon>malvids</taxon>
        <taxon>Malvales</taxon>
        <taxon>Malvaceae</taxon>
        <taxon>Helicteroideae</taxon>
        <taxon>Durio</taxon>
    </lineage>
</organism>
<dbReference type="RefSeq" id="XP_022744407.1">
    <property type="nucleotide sequence ID" value="XM_022888672.1"/>
</dbReference>
<dbReference type="GO" id="GO:0006508">
    <property type="term" value="P:proteolysis"/>
    <property type="evidence" value="ECO:0007669"/>
    <property type="project" value="InterPro"/>
</dbReference>
<dbReference type="InterPro" id="IPR050452">
    <property type="entry name" value="Metacaspase"/>
</dbReference>
<dbReference type="InterPro" id="IPR029030">
    <property type="entry name" value="Caspase-like_dom_sf"/>
</dbReference>
<proteinExistence type="inferred from homology"/>
<dbReference type="Gene3D" id="3.40.50.12660">
    <property type="match status" value="1"/>
</dbReference>
<feature type="region of interest" description="Disordered" evidence="2">
    <location>
        <begin position="45"/>
        <end position="64"/>
    </location>
</feature>
<dbReference type="Pfam" id="PF00656">
    <property type="entry name" value="Peptidase_C14"/>
    <property type="match status" value="1"/>
</dbReference>
<protein>
    <submittedName>
        <fullName evidence="5">Metacaspase-1-like</fullName>
    </submittedName>
</protein>
<evidence type="ECO:0000256" key="2">
    <source>
        <dbReference type="SAM" id="MobiDB-lite"/>
    </source>
</evidence>
<gene>
    <name evidence="5" type="primary">LOC111295252</name>
</gene>
<feature type="compositionally biased region" description="Polar residues" evidence="2">
    <location>
        <begin position="45"/>
        <end position="54"/>
    </location>
</feature>
<name>A0A6P5YVW4_DURZI</name>
<dbReference type="GO" id="GO:0004197">
    <property type="term" value="F:cysteine-type endopeptidase activity"/>
    <property type="evidence" value="ECO:0007669"/>
    <property type="project" value="InterPro"/>
</dbReference>
<dbReference type="Proteomes" id="UP000515121">
    <property type="component" value="Unplaced"/>
</dbReference>
<evidence type="ECO:0000313" key="5">
    <source>
        <dbReference type="RefSeq" id="XP_022744407.1"/>
    </source>
</evidence>
<evidence type="ECO:0000259" key="3">
    <source>
        <dbReference type="Pfam" id="PF00656"/>
    </source>
</evidence>